<evidence type="ECO:0000313" key="1">
    <source>
        <dbReference type="EMBL" id="TPG17795.1"/>
    </source>
</evidence>
<accession>A0A502CW15</accession>
<organism evidence="1 2">
    <name type="scientific">Pedococcus bigeumensis</name>
    <dbReference type="NCBI Taxonomy" id="433644"/>
    <lineage>
        <taxon>Bacteria</taxon>
        <taxon>Bacillati</taxon>
        <taxon>Actinomycetota</taxon>
        <taxon>Actinomycetes</taxon>
        <taxon>Micrococcales</taxon>
        <taxon>Intrasporangiaceae</taxon>
        <taxon>Pedococcus</taxon>
    </lineage>
</organism>
<dbReference type="AlphaFoldDB" id="A0A502CW15"/>
<proteinExistence type="predicted"/>
<sequence length="123" mass="13463">MWAKGWTIQSTAHANEHGDDIDALKDGQHLVVEAKGAGSSKATTKRYGQLFTGNQVGSHIGVAVVRALRWVSSGIAYPTLAFPDNRHHRDRVDAIAPALAQLRIGIFWVSDNHEVTLQAPWDL</sequence>
<keyword evidence="2" id="KW-1185">Reference proteome</keyword>
<protein>
    <submittedName>
        <fullName evidence="1">Uncharacterized protein</fullName>
    </submittedName>
</protein>
<dbReference type="EMBL" id="RCZM01000002">
    <property type="protein sequence ID" value="TPG17795.1"/>
    <property type="molecule type" value="Genomic_DNA"/>
</dbReference>
<name>A0A502CW15_9MICO</name>
<evidence type="ECO:0000313" key="2">
    <source>
        <dbReference type="Proteomes" id="UP000317722"/>
    </source>
</evidence>
<reference evidence="1 2" key="1">
    <citation type="journal article" date="2019" name="Environ. Microbiol.">
        <title>Species interactions and distinct microbial communities in high Arctic permafrost affected cryosols are associated with the CH4 and CO2 gas fluxes.</title>
        <authorList>
            <person name="Altshuler I."/>
            <person name="Hamel J."/>
            <person name="Turney S."/>
            <person name="Magnuson E."/>
            <person name="Levesque R."/>
            <person name="Greer C."/>
            <person name="Whyte L.G."/>
        </authorList>
    </citation>
    <scope>NUCLEOTIDE SEQUENCE [LARGE SCALE GENOMIC DNA]</scope>
    <source>
        <strain evidence="1 2">S9.3A</strain>
    </source>
</reference>
<gene>
    <name evidence="1" type="ORF">EAH86_04960</name>
</gene>
<dbReference type="Proteomes" id="UP000317722">
    <property type="component" value="Unassembled WGS sequence"/>
</dbReference>
<comment type="caution">
    <text evidence="1">The sequence shown here is derived from an EMBL/GenBank/DDBJ whole genome shotgun (WGS) entry which is preliminary data.</text>
</comment>